<dbReference type="OrthoDB" id="2013475at2759"/>
<feature type="domain" description="HAT C-terminal dimerisation" evidence="3">
    <location>
        <begin position="494"/>
        <end position="538"/>
    </location>
</feature>
<evidence type="ECO:0008006" key="6">
    <source>
        <dbReference type="Google" id="ProtNLM"/>
    </source>
</evidence>
<evidence type="ECO:0000259" key="2">
    <source>
        <dbReference type="Pfam" id="PF04937"/>
    </source>
</evidence>
<feature type="domain" description="DUF659" evidence="2">
    <location>
        <begin position="121"/>
        <end position="267"/>
    </location>
</feature>
<proteinExistence type="predicted"/>
<dbReference type="InterPro" id="IPR008906">
    <property type="entry name" value="HATC_C_dom"/>
</dbReference>
<dbReference type="InterPro" id="IPR012337">
    <property type="entry name" value="RNaseH-like_sf"/>
</dbReference>
<protein>
    <recommendedName>
        <fullName evidence="6">DUF659 domain-containing protein</fullName>
    </recommendedName>
</protein>
<dbReference type="Proteomes" id="UP000489600">
    <property type="component" value="Unassembled WGS sequence"/>
</dbReference>
<dbReference type="InterPro" id="IPR007021">
    <property type="entry name" value="DUF659"/>
</dbReference>
<dbReference type="SUPFAM" id="SSF53098">
    <property type="entry name" value="Ribonuclease H-like"/>
    <property type="match status" value="1"/>
</dbReference>
<comment type="caution">
    <text evidence="4">The sequence shown here is derived from an EMBL/GenBank/DDBJ whole genome shotgun (WGS) entry which is preliminary data.</text>
</comment>
<dbReference type="PANTHER" id="PTHR32166">
    <property type="entry name" value="OSJNBA0013A04.12 PROTEIN"/>
    <property type="match status" value="1"/>
</dbReference>
<dbReference type="GO" id="GO:0046983">
    <property type="term" value="F:protein dimerization activity"/>
    <property type="evidence" value="ECO:0007669"/>
    <property type="project" value="InterPro"/>
</dbReference>
<evidence type="ECO:0000259" key="3">
    <source>
        <dbReference type="Pfam" id="PF05699"/>
    </source>
</evidence>
<sequence>MPPPVPQYDDYDYENEVQLQPSNHKDHARQGQSGHSFLKNRRGPMDRFVVQPPPDVLKGRKDTKQDIYGVCDKELRDRACSAIARWFYNAGIPFNAATYDSFREALELVGLYGPGFKPLTMYELRVPLLKKEVKETEKQLVEHKTEWATKGCSFMSDGWRDSVVQKDLLNFLVNSPKGSIFIKSIDVSEVVKDSNLLFNMLDNMVEEVGESNVVQVVTDNASNYVKARKLLMAKRPHLFWLPCAAHCIDLMLEDIGQIPAVKGAIKNCIFMNGYIYSHTSLVNMMRRFTKARNLHIPAVTRFATIFITLGQYHKQKGNLRKLVTSQNWNDYKWPKETEARKVKQIIMQDNFWRNVLYALKLRGPLVKVLRMVDGERKPAMGYMYEAMDRAKEAIAKAFNNREKDYKCAFEIIDQRWDCQLHQPVHAAGFFLNPKFHYTKETEVNCEEVMTGFFDIVSRLVPDLASQDKILQEVDQFRNATGLFAHPMAVRHRDKKSPADWWSCYGASTPTLKAFAIKVLSLTCSATGYERNWSVFSHRKRRIQERIKRGCELCVIEGEGQLLFECLRGQTAGKFEEDWGETLRISSPISGLDMGEIRLSFR</sequence>
<dbReference type="EMBL" id="CABITT030000005">
    <property type="protein sequence ID" value="VVB04140.1"/>
    <property type="molecule type" value="Genomic_DNA"/>
</dbReference>
<organism evidence="4 5">
    <name type="scientific">Arabis nemorensis</name>
    <dbReference type="NCBI Taxonomy" id="586526"/>
    <lineage>
        <taxon>Eukaryota</taxon>
        <taxon>Viridiplantae</taxon>
        <taxon>Streptophyta</taxon>
        <taxon>Embryophyta</taxon>
        <taxon>Tracheophyta</taxon>
        <taxon>Spermatophyta</taxon>
        <taxon>Magnoliopsida</taxon>
        <taxon>eudicotyledons</taxon>
        <taxon>Gunneridae</taxon>
        <taxon>Pentapetalae</taxon>
        <taxon>rosids</taxon>
        <taxon>malvids</taxon>
        <taxon>Brassicales</taxon>
        <taxon>Brassicaceae</taxon>
        <taxon>Arabideae</taxon>
        <taxon>Arabis</taxon>
    </lineage>
</organism>
<gene>
    <name evidence="4" type="ORF">ANE_LOCUS14584</name>
</gene>
<evidence type="ECO:0000313" key="4">
    <source>
        <dbReference type="EMBL" id="VVB04140.1"/>
    </source>
</evidence>
<reference evidence="4" key="1">
    <citation type="submission" date="2019-07" db="EMBL/GenBank/DDBJ databases">
        <authorList>
            <person name="Dittberner H."/>
        </authorList>
    </citation>
    <scope>NUCLEOTIDE SEQUENCE [LARGE SCALE GENOMIC DNA]</scope>
</reference>
<keyword evidence="5" id="KW-1185">Reference proteome</keyword>
<evidence type="ECO:0000313" key="5">
    <source>
        <dbReference type="Proteomes" id="UP000489600"/>
    </source>
</evidence>
<feature type="region of interest" description="Disordered" evidence="1">
    <location>
        <begin position="1"/>
        <end position="55"/>
    </location>
</feature>
<name>A0A565BS02_9BRAS</name>
<dbReference type="PANTHER" id="PTHR32166:SF122">
    <property type="entry name" value="OS09G0499600 PROTEIN"/>
    <property type="match status" value="1"/>
</dbReference>
<accession>A0A565BS02</accession>
<dbReference type="AlphaFoldDB" id="A0A565BS02"/>
<dbReference type="Pfam" id="PF04937">
    <property type="entry name" value="DUF659"/>
    <property type="match status" value="1"/>
</dbReference>
<dbReference type="Pfam" id="PF05699">
    <property type="entry name" value="Dimer_Tnp_hAT"/>
    <property type="match status" value="1"/>
</dbReference>
<evidence type="ECO:0000256" key="1">
    <source>
        <dbReference type="SAM" id="MobiDB-lite"/>
    </source>
</evidence>